<keyword evidence="4 7" id="KW-0547">Nucleotide-binding</keyword>
<evidence type="ECO:0000256" key="2">
    <source>
        <dbReference type="ARBA" id="ARBA00007145"/>
    </source>
</evidence>
<dbReference type="HAMAP" id="MF_02090">
    <property type="entry name" value="NadE_glutamine_dep"/>
    <property type="match status" value="1"/>
</dbReference>
<feature type="binding site" evidence="7">
    <location>
        <position position="121"/>
    </location>
    <ligand>
        <name>L-glutamine</name>
        <dbReference type="ChEBI" id="CHEBI:58359"/>
    </ligand>
</feature>
<dbReference type="SUPFAM" id="SSF52402">
    <property type="entry name" value="Adenine nucleotide alpha hydrolases-like"/>
    <property type="match status" value="1"/>
</dbReference>
<protein>
    <recommendedName>
        <fullName evidence="7 8">Glutamine-dependent NAD(+) synthetase</fullName>
        <ecNumber evidence="7 8">6.3.5.1</ecNumber>
    </recommendedName>
    <alternativeName>
        <fullName evidence="7 8">NAD(+) synthase [glutamine-hydrolyzing]</fullName>
    </alternativeName>
</protein>
<organism evidence="11 12">
    <name type="scientific">candidate division WOR-3 bacterium JGI_Cruoil_03_51_56</name>
    <dbReference type="NCBI Taxonomy" id="1973747"/>
    <lineage>
        <taxon>Bacteria</taxon>
        <taxon>Bacteria division WOR-3</taxon>
    </lineage>
</organism>
<dbReference type="PROSITE" id="PS50263">
    <property type="entry name" value="CN_HYDROLASE"/>
    <property type="match status" value="1"/>
</dbReference>
<keyword evidence="6 7" id="KW-0520">NAD</keyword>
<dbReference type="InterPro" id="IPR036526">
    <property type="entry name" value="C-N_Hydrolase_sf"/>
</dbReference>
<dbReference type="InterPro" id="IPR014729">
    <property type="entry name" value="Rossmann-like_a/b/a_fold"/>
</dbReference>
<evidence type="ECO:0000313" key="11">
    <source>
        <dbReference type="EMBL" id="OYD16226.1"/>
    </source>
</evidence>
<dbReference type="GO" id="GO:0003952">
    <property type="term" value="F:NAD+ synthase (glutamine-hydrolyzing) activity"/>
    <property type="evidence" value="ECO:0007669"/>
    <property type="project" value="UniProtKB-UniRule"/>
</dbReference>
<keyword evidence="3 7" id="KW-0436">Ligase</keyword>
<proteinExistence type="inferred from homology"/>
<dbReference type="AlphaFoldDB" id="A0A235BVH8"/>
<evidence type="ECO:0000313" key="12">
    <source>
        <dbReference type="Proteomes" id="UP000215559"/>
    </source>
</evidence>
<dbReference type="GO" id="GO:0009435">
    <property type="term" value="P:NAD+ biosynthetic process"/>
    <property type="evidence" value="ECO:0007669"/>
    <property type="project" value="UniProtKB-UniRule"/>
</dbReference>
<name>A0A235BVH8_UNCW3</name>
<accession>A0A235BVH8</accession>
<comment type="similarity">
    <text evidence="2 7 8">In the C-terminal section; belongs to the NAD synthetase family.</text>
</comment>
<evidence type="ECO:0000256" key="6">
    <source>
        <dbReference type="ARBA" id="ARBA00023027"/>
    </source>
</evidence>
<keyword evidence="5 7" id="KW-0067">ATP-binding</keyword>
<feature type="binding site" evidence="7">
    <location>
        <position position="380"/>
    </location>
    <ligand>
        <name>deamido-NAD(+)</name>
        <dbReference type="ChEBI" id="CHEBI:58437"/>
        <note>ligand shared between two neighboring subunits</note>
    </ligand>
</feature>
<comment type="similarity">
    <text evidence="9">Belongs to the NAD synthetase family.</text>
</comment>
<dbReference type="InterPro" id="IPR022310">
    <property type="entry name" value="NAD/GMP_synthase"/>
</dbReference>
<gene>
    <name evidence="7" type="primary">nadE</name>
    <name evidence="11" type="ORF">CH330_03455</name>
</gene>
<dbReference type="CDD" id="cd00553">
    <property type="entry name" value="NAD_synthase"/>
    <property type="match status" value="1"/>
</dbReference>
<feature type="binding site" evidence="7">
    <location>
        <position position="188"/>
    </location>
    <ligand>
        <name>L-glutamine</name>
        <dbReference type="ChEBI" id="CHEBI:58359"/>
    </ligand>
</feature>
<feature type="binding site" evidence="7">
    <location>
        <position position="519"/>
    </location>
    <ligand>
        <name>deamido-NAD(+)</name>
        <dbReference type="ChEBI" id="CHEBI:58437"/>
        <note>ligand shared between two neighboring subunits</note>
    </ligand>
</feature>
<comment type="caution">
    <text evidence="11">The sequence shown here is derived from an EMBL/GenBank/DDBJ whole genome shotgun (WGS) entry which is preliminary data.</text>
</comment>
<dbReference type="UniPathway" id="UPA00253">
    <property type="reaction ID" value="UER00334"/>
</dbReference>
<reference evidence="11 12" key="1">
    <citation type="submission" date="2017-07" db="EMBL/GenBank/DDBJ databases">
        <title>Recovery of genomes from metagenomes via a dereplication, aggregation, and scoring strategy.</title>
        <authorList>
            <person name="Sieber C.M."/>
            <person name="Probst A.J."/>
            <person name="Sharrar A."/>
            <person name="Thomas B.C."/>
            <person name="Hess M."/>
            <person name="Tringe S.G."/>
            <person name="Banfield J.F."/>
        </authorList>
    </citation>
    <scope>NUCLEOTIDE SEQUENCE [LARGE SCALE GENOMIC DNA]</scope>
    <source>
        <strain evidence="11">JGI_Cruoil_03_51_56</strain>
    </source>
</reference>
<dbReference type="CDD" id="cd07570">
    <property type="entry name" value="GAT_Gln-NAD-synth"/>
    <property type="match status" value="1"/>
</dbReference>
<evidence type="ECO:0000256" key="5">
    <source>
        <dbReference type="ARBA" id="ARBA00022840"/>
    </source>
</evidence>
<dbReference type="FunFam" id="3.40.50.620:FF:000106">
    <property type="entry name" value="Glutamine-dependent NAD(+) synthetase"/>
    <property type="match status" value="1"/>
</dbReference>
<feature type="active site" description="Nucleophile; for glutaminase activity" evidence="7">
    <location>
        <position position="151"/>
    </location>
</feature>
<dbReference type="NCBIfam" id="TIGR00552">
    <property type="entry name" value="nadE"/>
    <property type="match status" value="1"/>
</dbReference>
<evidence type="ECO:0000256" key="7">
    <source>
        <dbReference type="HAMAP-Rule" id="MF_02090"/>
    </source>
</evidence>
<dbReference type="InterPro" id="IPR003010">
    <property type="entry name" value="C-N_Hydrolase"/>
</dbReference>
<feature type="domain" description="CN hydrolase" evidence="10">
    <location>
        <begin position="1"/>
        <end position="258"/>
    </location>
</feature>
<comment type="caution">
    <text evidence="7">Lacks conserved residue(s) required for the propagation of feature annotation.</text>
</comment>
<dbReference type="SUPFAM" id="SSF56317">
    <property type="entry name" value="Carbon-nitrogen hydrolase"/>
    <property type="match status" value="1"/>
</dbReference>
<dbReference type="InterPro" id="IPR014445">
    <property type="entry name" value="Gln-dep_NAD_synthase"/>
</dbReference>
<dbReference type="Pfam" id="PF00795">
    <property type="entry name" value="CN_hydrolase"/>
    <property type="match status" value="1"/>
</dbReference>
<dbReference type="GO" id="GO:0005737">
    <property type="term" value="C:cytoplasm"/>
    <property type="evidence" value="ECO:0007669"/>
    <property type="project" value="InterPro"/>
</dbReference>
<evidence type="ECO:0000256" key="3">
    <source>
        <dbReference type="ARBA" id="ARBA00022598"/>
    </source>
</evidence>
<feature type="active site" description="For glutaminase activity" evidence="7">
    <location>
        <position position="115"/>
    </location>
</feature>
<dbReference type="Gene3D" id="3.40.50.620">
    <property type="entry name" value="HUPs"/>
    <property type="match status" value="1"/>
</dbReference>
<evidence type="ECO:0000256" key="1">
    <source>
        <dbReference type="ARBA" id="ARBA00005188"/>
    </source>
</evidence>
<dbReference type="InterPro" id="IPR003694">
    <property type="entry name" value="NAD_synthase"/>
</dbReference>
<comment type="pathway">
    <text evidence="1 7 8">Cofactor biosynthesis; NAD(+) biosynthesis; NAD(+) from deamido-NAD(+) (L-Gln route): step 1/1.</text>
</comment>
<evidence type="ECO:0000256" key="4">
    <source>
        <dbReference type="ARBA" id="ARBA00022741"/>
    </source>
</evidence>
<feature type="binding site" evidence="7">
    <location>
        <begin position="297"/>
        <end position="304"/>
    </location>
    <ligand>
        <name>ATP</name>
        <dbReference type="ChEBI" id="CHEBI:30616"/>
    </ligand>
</feature>
<dbReference type="EC" id="6.3.5.1" evidence="7 8"/>
<dbReference type="GO" id="GO:0005524">
    <property type="term" value="F:ATP binding"/>
    <property type="evidence" value="ECO:0007669"/>
    <property type="project" value="UniProtKB-UniRule"/>
</dbReference>
<evidence type="ECO:0000256" key="8">
    <source>
        <dbReference type="PIRNR" id="PIRNR006630"/>
    </source>
</evidence>
<dbReference type="Proteomes" id="UP000215559">
    <property type="component" value="Unassembled WGS sequence"/>
</dbReference>
<evidence type="ECO:0000259" key="10">
    <source>
        <dbReference type="PROSITE" id="PS50263"/>
    </source>
</evidence>
<sequence>MRIALAQLNPVVGDISGNLARVEQTLEQVRKESPDLVVLPELFLVGYPPRDLLEHKWFIDRAEKALNEVKAISCKYPETGILLGTVLRTGNKIGKGLYNAAMLIQNGQEVLRQPKTLLPTYDVFDEMRYFDPAPELKILEFKGEKIGVGVCEDAWNGPEMAGHGLYDTDPIAVMVRAGASLIINVSASPFSAGKEKLRYRLIRGHARRHRLPFVFVNQVGANDELVFDGRSMVLSPSGDPVLVMDSFCEQVSVVDTKASGKPDGYYPQAQLETVYQALVLGVRDYVRKCGFKKVVLGLSGGIDSAVACCIAVAALGKGNVLGVTMPSEYSSKGSVDDSWQLAQNLGIRFERLPISSIYQAYLGTLKKQFTGREMDVTEENIQARVRGNILMAISNKFGYLVLSAGNKSELAVGYCTLYGDMSGGLSVLADVPKTMVYNLARYINRERELIPQAIIEKPPSAELKPDQKDQDTLPPYDILDKILAGYVEEGQSSDKIVRAGFDRETVNWVIRAVNRNEYKRRQAAPGLKVTSKAFGMGRRLPIAARYRTD</sequence>
<comment type="function">
    <text evidence="7">Catalyzes the ATP-dependent amidation of deamido-NAD to form NAD. Uses L-glutamine as a nitrogen source.</text>
</comment>
<dbReference type="PIRSF" id="PIRSF006630">
    <property type="entry name" value="NADS_GAT"/>
    <property type="match status" value="1"/>
</dbReference>
<dbReference type="PANTHER" id="PTHR23090">
    <property type="entry name" value="NH 3 /GLUTAMINE-DEPENDENT NAD + SYNTHETASE"/>
    <property type="match status" value="1"/>
</dbReference>
<dbReference type="Pfam" id="PF02540">
    <property type="entry name" value="NAD_synthase"/>
    <property type="match status" value="1"/>
</dbReference>
<dbReference type="PANTHER" id="PTHR23090:SF9">
    <property type="entry name" value="GLUTAMINE-DEPENDENT NAD(+) SYNTHETASE"/>
    <property type="match status" value="1"/>
</dbReference>
<feature type="active site" description="Proton acceptor; for glutaminase activity" evidence="7">
    <location>
        <position position="41"/>
    </location>
</feature>
<dbReference type="Gene3D" id="3.60.110.10">
    <property type="entry name" value="Carbon-nitrogen hydrolase"/>
    <property type="match status" value="1"/>
</dbReference>
<feature type="binding site" evidence="7">
    <location>
        <position position="409"/>
    </location>
    <ligand>
        <name>deamido-NAD(+)</name>
        <dbReference type="ChEBI" id="CHEBI:58437"/>
        <note>ligand shared between two neighboring subunits</note>
    </ligand>
</feature>
<dbReference type="EMBL" id="NOZP01000063">
    <property type="protein sequence ID" value="OYD16226.1"/>
    <property type="molecule type" value="Genomic_DNA"/>
</dbReference>
<dbReference type="NCBIfam" id="NF010588">
    <property type="entry name" value="PRK13981.1"/>
    <property type="match status" value="1"/>
</dbReference>
<dbReference type="GO" id="GO:0008795">
    <property type="term" value="F:NAD+ synthase activity"/>
    <property type="evidence" value="ECO:0007669"/>
    <property type="project" value="UniProtKB-UniRule"/>
</dbReference>
<comment type="catalytic activity">
    <reaction evidence="7 8">
        <text>deamido-NAD(+) + L-glutamine + ATP + H2O = L-glutamate + AMP + diphosphate + NAD(+) + H(+)</text>
        <dbReference type="Rhea" id="RHEA:24384"/>
        <dbReference type="ChEBI" id="CHEBI:15377"/>
        <dbReference type="ChEBI" id="CHEBI:15378"/>
        <dbReference type="ChEBI" id="CHEBI:29985"/>
        <dbReference type="ChEBI" id="CHEBI:30616"/>
        <dbReference type="ChEBI" id="CHEBI:33019"/>
        <dbReference type="ChEBI" id="CHEBI:57540"/>
        <dbReference type="ChEBI" id="CHEBI:58359"/>
        <dbReference type="ChEBI" id="CHEBI:58437"/>
        <dbReference type="ChEBI" id="CHEBI:456215"/>
        <dbReference type="EC" id="6.3.5.1"/>
    </reaction>
</comment>
<dbReference type="GO" id="GO:0004359">
    <property type="term" value="F:glutaminase activity"/>
    <property type="evidence" value="ECO:0007669"/>
    <property type="project" value="InterPro"/>
</dbReference>
<feature type="binding site" evidence="7">
    <location>
        <position position="194"/>
    </location>
    <ligand>
        <name>L-glutamine</name>
        <dbReference type="ChEBI" id="CHEBI:58359"/>
    </ligand>
</feature>
<evidence type="ECO:0000256" key="9">
    <source>
        <dbReference type="RuleBase" id="RU003811"/>
    </source>
</evidence>